<organism evidence="1 2">
    <name type="scientific">Leucosporidium creatinivorum</name>
    <dbReference type="NCBI Taxonomy" id="106004"/>
    <lineage>
        <taxon>Eukaryota</taxon>
        <taxon>Fungi</taxon>
        <taxon>Dikarya</taxon>
        <taxon>Basidiomycota</taxon>
        <taxon>Pucciniomycotina</taxon>
        <taxon>Microbotryomycetes</taxon>
        <taxon>Leucosporidiales</taxon>
        <taxon>Leucosporidium</taxon>
    </lineage>
</organism>
<protein>
    <submittedName>
        <fullName evidence="1">Uncharacterized protein</fullName>
    </submittedName>
</protein>
<evidence type="ECO:0000313" key="1">
    <source>
        <dbReference type="EMBL" id="ORY69449.1"/>
    </source>
</evidence>
<reference evidence="1 2" key="1">
    <citation type="submission" date="2016-07" db="EMBL/GenBank/DDBJ databases">
        <title>Pervasive Adenine N6-methylation of Active Genes in Fungi.</title>
        <authorList>
            <consortium name="DOE Joint Genome Institute"/>
            <person name="Mondo S.J."/>
            <person name="Dannebaum R.O."/>
            <person name="Kuo R.C."/>
            <person name="Labutti K."/>
            <person name="Haridas S."/>
            <person name="Kuo A."/>
            <person name="Salamov A."/>
            <person name="Ahrendt S.R."/>
            <person name="Lipzen A."/>
            <person name="Sullivan W."/>
            <person name="Andreopoulos W.B."/>
            <person name="Clum A."/>
            <person name="Lindquist E."/>
            <person name="Daum C."/>
            <person name="Ramamoorthy G.K."/>
            <person name="Gryganskyi A."/>
            <person name="Culley D."/>
            <person name="Magnuson J.K."/>
            <person name="James T.Y."/>
            <person name="O'Malley M.A."/>
            <person name="Stajich J.E."/>
            <person name="Spatafora J.W."/>
            <person name="Visel A."/>
            <person name="Grigoriev I.V."/>
        </authorList>
    </citation>
    <scope>NUCLEOTIDE SEQUENCE [LARGE SCALE GENOMIC DNA]</scope>
    <source>
        <strain evidence="1 2">62-1032</strain>
    </source>
</reference>
<comment type="caution">
    <text evidence="1">The sequence shown here is derived from an EMBL/GenBank/DDBJ whole genome shotgun (WGS) entry which is preliminary data.</text>
</comment>
<sequence>MLRGTFSLALGTSRSSSTRLGWRSLVNSASNSPPPTASFGDHLNVDYVSLVLVNWKTERYHQASRSADFGDAVQLSLTPSLWRASVKYNDRGTMGNDEWIVTWGEGSTKKAAQKHAAYHACSKLGLLA</sequence>
<dbReference type="Proteomes" id="UP000193467">
    <property type="component" value="Unassembled WGS sequence"/>
</dbReference>
<accession>A0A1Y2ECZ6</accession>
<gene>
    <name evidence="1" type="ORF">BCR35DRAFT_334282</name>
</gene>
<dbReference type="AlphaFoldDB" id="A0A1Y2ECZ6"/>
<keyword evidence="2" id="KW-1185">Reference proteome</keyword>
<dbReference type="InParanoid" id="A0A1Y2ECZ6"/>
<name>A0A1Y2ECZ6_9BASI</name>
<proteinExistence type="predicted"/>
<evidence type="ECO:0000313" key="2">
    <source>
        <dbReference type="Proteomes" id="UP000193467"/>
    </source>
</evidence>
<dbReference type="EMBL" id="MCGR01000056">
    <property type="protein sequence ID" value="ORY69449.1"/>
    <property type="molecule type" value="Genomic_DNA"/>
</dbReference>
<dbReference type="SUPFAM" id="SSF54768">
    <property type="entry name" value="dsRNA-binding domain-like"/>
    <property type="match status" value="1"/>
</dbReference>